<dbReference type="Gene3D" id="3.30.70.100">
    <property type="match status" value="1"/>
</dbReference>
<protein>
    <submittedName>
        <fullName evidence="2">Quinol monooxygenase</fullName>
    </submittedName>
</protein>
<organism evidence="2 3">
    <name type="scientific">Pedococcus aerophilus</name>
    <dbReference type="NCBI Taxonomy" id="436356"/>
    <lineage>
        <taxon>Bacteria</taxon>
        <taxon>Bacillati</taxon>
        <taxon>Actinomycetota</taxon>
        <taxon>Actinomycetes</taxon>
        <taxon>Micrococcales</taxon>
        <taxon>Intrasporangiaceae</taxon>
        <taxon>Pedococcus</taxon>
    </lineage>
</organism>
<keyword evidence="3" id="KW-1185">Reference proteome</keyword>
<dbReference type="Proteomes" id="UP001501326">
    <property type="component" value="Unassembled WGS sequence"/>
</dbReference>
<dbReference type="SUPFAM" id="SSF54909">
    <property type="entry name" value="Dimeric alpha+beta barrel"/>
    <property type="match status" value="1"/>
</dbReference>
<dbReference type="InterPro" id="IPR007138">
    <property type="entry name" value="ABM_dom"/>
</dbReference>
<keyword evidence="2" id="KW-0560">Oxidoreductase</keyword>
<dbReference type="EMBL" id="BAAARN010000003">
    <property type="protein sequence ID" value="GAA2737575.1"/>
    <property type="molecule type" value="Genomic_DNA"/>
</dbReference>
<dbReference type="InterPro" id="IPR050744">
    <property type="entry name" value="AI-2_Isomerase_LsrG"/>
</dbReference>
<dbReference type="PANTHER" id="PTHR33336:SF3">
    <property type="entry name" value="ABM DOMAIN-CONTAINING PROTEIN"/>
    <property type="match status" value="1"/>
</dbReference>
<dbReference type="Pfam" id="PF03992">
    <property type="entry name" value="ABM"/>
    <property type="match status" value="1"/>
</dbReference>
<gene>
    <name evidence="2" type="ORF">GCM10009867_25300</name>
</gene>
<dbReference type="InterPro" id="IPR011008">
    <property type="entry name" value="Dimeric_a/b-barrel"/>
</dbReference>
<name>A0ABP6H8V3_9MICO</name>
<dbReference type="RefSeq" id="WP_344193937.1">
    <property type="nucleotide sequence ID" value="NZ_BAAARN010000003.1"/>
</dbReference>
<proteinExistence type="predicted"/>
<dbReference type="PANTHER" id="PTHR33336">
    <property type="entry name" value="QUINOL MONOOXYGENASE YGIN-RELATED"/>
    <property type="match status" value="1"/>
</dbReference>
<comment type="caution">
    <text evidence="2">The sequence shown here is derived from an EMBL/GenBank/DDBJ whole genome shotgun (WGS) entry which is preliminary data.</text>
</comment>
<dbReference type="PROSITE" id="PS51725">
    <property type="entry name" value="ABM"/>
    <property type="match status" value="1"/>
</dbReference>
<evidence type="ECO:0000313" key="3">
    <source>
        <dbReference type="Proteomes" id="UP001501326"/>
    </source>
</evidence>
<accession>A0ABP6H8V3</accession>
<reference evidence="3" key="1">
    <citation type="journal article" date="2019" name="Int. J. Syst. Evol. Microbiol.">
        <title>The Global Catalogue of Microorganisms (GCM) 10K type strain sequencing project: providing services to taxonomists for standard genome sequencing and annotation.</title>
        <authorList>
            <consortium name="The Broad Institute Genomics Platform"/>
            <consortium name="The Broad Institute Genome Sequencing Center for Infectious Disease"/>
            <person name="Wu L."/>
            <person name="Ma J."/>
        </authorList>
    </citation>
    <scope>NUCLEOTIDE SEQUENCE [LARGE SCALE GENOMIC DNA]</scope>
    <source>
        <strain evidence="3">JCM 16378</strain>
    </source>
</reference>
<sequence>MILIAVKFPIRQDRLEQWEELSTFYAKAVNEEPGCVFFEFSRSLNEPDTFVCIEGFRDGDAGKEHMAQDHVARFMQEMPDIVSAQPQIIYVDADEVTGFGPMGEIAPRG</sequence>
<feature type="domain" description="ABM" evidence="1">
    <location>
        <begin position="2"/>
        <end position="91"/>
    </location>
</feature>
<keyword evidence="2" id="KW-0503">Monooxygenase</keyword>
<evidence type="ECO:0000259" key="1">
    <source>
        <dbReference type="PROSITE" id="PS51725"/>
    </source>
</evidence>
<evidence type="ECO:0000313" key="2">
    <source>
        <dbReference type="EMBL" id="GAA2737575.1"/>
    </source>
</evidence>
<dbReference type="GO" id="GO:0004497">
    <property type="term" value="F:monooxygenase activity"/>
    <property type="evidence" value="ECO:0007669"/>
    <property type="project" value="UniProtKB-KW"/>
</dbReference>